<evidence type="ECO:0000313" key="2">
    <source>
        <dbReference type="Proteomes" id="UP000265618"/>
    </source>
</evidence>
<reference evidence="1 2" key="1">
    <citation type="journal article" date="2018" name="PLoS ONE">
        <title>The draft genome of Kipferlia bialata reveals reductive genome evolution in fornicate parasites.</title>
        <authorList>
            <person name="Tanifuji G."/>
            <person name="Takabayashi S."/>
            <person name="Kume K."/>
            <person name="Takagi M."/>
            <person name="Nakayama T."/>
            <person name="Kamikawa R."/>
            <person name="Inagaki Y."/>
            <person name="Hashimoto T."/>
        </authorList>
    </citation>
    <scope>NUCLEOTIDE SEQUENCE [LARGE SCALE GENOMIC DNA]</scope>
    <source>
        <strain evidence="1">NY0173</strain>
    </source>
</reference>
<accession>A0A9K3GR32</accession>
<feature type="non-terminal residue" evidence="1">
    <location>
        <position position="168"/>
    </location>
</feature>
<gene>
    <name evidence="1" type="ORF">KIPB_016974</name>
</gene>
<keyword evidence="2" id="KW-1185">Reference proteome</keyword>
<comment type="caution">
    <text evidence="1">The sequence shown here is derived from an EMBL/GenBank/DDBJ whole genome shotgun (WGS) entry which is preliminary data.</text>
</comment>
<dbReference type="Proteomes" id="UP000265618">
    <property type="component" value="Unassembled WGS sequence"/>
</dbReference>
<proteinExistence type="predicted"/>
<dbReference type="EMBL" id="BDIP01010898">
    <property type="protein sequence ID" value="GIQ92909.1"/>
    <property type="molecule type" value="Genomic_DNA"/>
</dbReference>
<dbReference type="AlphaFoldDB" id="A0A9K3GR32"/>
<protein>
    <submittedName>
        <fullName evidence="1">Uncharacterized protein</fullName>
    </submittedName>
</protein>
<organism evidence="1 2">
    <name type="scientific">Kipferlia bialata</name>
    <dbReference type="NCBI Taxonomy" id="797122"/>
    <lineage>
        <taxon>Eukaryota</taxon>
        <taxon>Metamonada</taxon>
        <taxon>Carpediemonas-like organisms</taxon>
        <taxon>Kipferlia</taxon>
    </lineage>
</organism>
<name>A0A9K3GR32_9EUKA</name>
<evidence type="ECO:0000313" key="1">
    <source>
        <dbReference type="EMBL" id="GIQ92909.1"/>
    </source>
</evidence>
<sequence length="168" mass="18195">MAVVADSVLVDTVTDGNINLQETFNFDGPSSSDDALHCMYIELQTGAAVGTYDPAMEVSYTMESYTTVTYVTDMGGTISNDRYLARQDDTTVVNAGPDVASVAVSVTADYEDTDSLTLYVAHCDDTSYSNAVVVSQEFDETATYTLAFDIKGDPAEAINCWYLEFETV</sequence>